<dbReference type="InterPro" id="IPR029071">
    <property type="entry name" value="Ubiquitin-like_domsf"/>
</dbReference>
<name>A0A212CKW7_CEREH</name>
<dbReference type="AlphaFoldDB" id="A0A212CKW7"/>
<comment type="caution">
    <text evidence="2">The sequence shown here is derived from an EMBL/GenBank/DDBJ whole genome shotgun (WGS) entry which is preliminary data.</text>
</comment>
<proteinExistence type="predicted"/>
<feature type="non-terminal residue" evidence="2">
    <location>
        <position position="332"/>
    </location>
</feature>
<sequence>MAERAEDGGGSLMKSGSAVQSARPYSKVSLTFLEKVKAVKESLRITTKDSLATVKVILLPVGQEIVIPFKVDTVLGCLKDHFSSLLGVPAFVLQIRCAGTVLKNHETLLQHGIKPQDVVQVEMFSLQQDLYPIRRLARSAAASQIITVRVQTGIDQYQEVAVEMIKSDFHKPFLGGFRHKITGLEYHNAGTQTVPKKIPEKLNAFCRDTQTVFQKGKLQQTTNTTSTQMTKIGVYVSNITDKLVKPGKYFSAAEYHAKRLQAIIVIQTYYRRWHAKVVVENLRRQKMFRLQWEAEEEHRKIREKEEWMKLDYYRRHNPQIKEDFELLYNALE</sequence>
<dbReference type="SUPFAM" id="SSF54236">
    <property type="entry name" value="Ubiquitin-like"/>
    <property type="match status" value="1"/>
</dbReference>
<dbReference type="GO" id="GO:0030317">
    <property type="term" value="P:flagellated sperm motility"/>
    <property type="evidence" value="ECO:0007669"/>
    <property type="project" value="TreeGrafter"/>
</dbReference>
<dbReference type="OrthoDB" id="10265862at2759"/>
<keyword evidence="3" id="KW-1185">Reference proteome</keyword>
<dbReference type="GO" id="GO:0001669">
    <property type="term" value="C:acrosomal vesicle"/>
    <property type="evidence" value="ECO:0007669"/>
    <property type="project" value="TreeGrafter"/>
</dbReference>
<dbReference type="PANTHER" id="PTHR21074">
    <property type="entry name" value="IQ AND UBIQUITIN-LIKE DOMAIN-CONTAINING PROTEIN"/>
    <property type="match status" value="1"/>
</dbReference>
<dbReference type="InterPro" id="IPR037695">
    <property type="entry name" value="IQUB"/>
</dbReference>
<dbReference type="GO" id="GO:0031514">
    <property type="term" value="C:motile cilium"/>
    <property type="evidence" value="ECO:0007669"/>
    <property type="project" value="TreeGrafter"/>
</dbReference>
<accession>A0A212CKW7</accession>
<organism evidence="2 3">
    <name type="scientific">Cervus elaphus hippelaphus</name>
    <name type="common">European red deer</name>
    <dbReference type="NCBI Taxonomy" id="46360"/>
    <lineage>
        <taxon>Eukaryota</taxon>
        <taxon>Metazoa</taxon>
        <taxon>Chordata</taxon>
        <taxon>Craniata</taxon>
        <taxon>Vertebrata</taxon>
        <taxon>Euteleostomi</taxon>
        <taxon>Mammalia</taxon>
        <taxon>Eutheria</taxon>
        <taxon>Laurasiatheria</taxon>
        <taxon>Artiodactyla</taxon>
        <taxon>Ruminantia</taxon>
        <taxon>Pecora</taxon>
        <taxon>Cervidae</taxon>
        <taxon>Cervinae</taxon>
        <taxon>Cervus</taxon>
    </lineage>
</organism>
<evidence type="ECO:0000259" key="1">
    <source>
        <dbReference type="PROSITE" id="PS50053"/>
    </source>
</evidence>
<dbReference type="EMBL" id="MKHE01000018">
    <property type="protein sequence ID" value="OWK06570.1"/>
    <property type="molecule type" value="Genomic_DNA"/>
</dbReference>
<evidence type="ECO:0000313" key="2">
    <source>
        <dbReference type="EMBL" id="OWK06570.1"/>
    </source>
</evidence>
<dbReference type="GO" id="GO:0060271">
    <property type="term" value="P:cilium assembly"/>
    <property type="evidence" value="ECO:0007669"/>
    <property type="project" value="TreeGrafter"/>
</dbReference>
<gene>
    <name evidence="2" type="ORF">Celaphus_00012199</name>
</gene>
<protein>
    <submittedName>
        <fullName evidence="2">IQUB</fullName>
    </submittedName>
</protein>
<dbReference type="InterPro" id="IPR000626">
    <property type="entry name" value="Ubiquitin-like_dom"/>
</dbReference>
<dbReference type="PANTHER" id="PTHR21074:SF0">
    <property type="entry name" value="IQ AND UBIQUITIN-LIKE DOMAIN-CONTAINING PROTEIN"/>
    <property type="match status" value="1"/>
</dbReference>
<dbReference type="Proteomes" id="UP000242450">
    <property type="component" value="Chromosome 18"/>
</dbReference>
<dbReference type="PROSITE" id="PS50053">
    <property type="entry name" value="UBIQUITIN_2"/>
    <property type="match status" value="1"/>
</dbReference>
<dbReference type="Gene3D" id="3.10.20.90">
    <property type="entry name" value="Phosphatidylinositol 3-kinase Catalytic Subunit, Chain A, domain 1"/>
    <property type="match status" value="1"/>
</dbReference>
<reference evidence="2 3" key="1">
    <citation type="journal article" date="2018" name="Mol. Genet. Genomics">
        <title>The red deer Cervus elaphus genome CerEla1.0: sequencing, annotating, genes, and chromosomes.</title>
        <authorList>
            <person name="Bana N.A."/>
            <person name="Nyiri A."/>
            <person name="Nagy J."/>
            <person name="Frank K."/>
            <person name="Nagy T."/>
            <person name="Steger V."/>
            <person name="Schiller M."/>
            <person name="Lakatos P."/>
            <person name="Sugar L."/>
            <person name="Horn P."/>
            <person name="Barta E."/>
            <person name="Orosz L."/>
        </authorList>
    </citation>
    <scope>NUCLEOTIDE SEQUENCE [LARGE SCALE GENOMIC DNA]</scope>
    <source>
        <strain evidence="2">Hungarian</strain>
    </source>
</reference>
<evidence type="ECO:0000313" key="3">
    <source>
        <dbReference type="Proteomes" id="UP000242450"/>
    </source>
</evidence>
<feature type="domain" description="Ubiquitin-like" evidence="1">
    <location>
        <begin position="43"/>
        <end position="121"/>
    </location>
</feature>